<dbReference type="Gene3D" id="1.10.420.10">
    <property type="entry name" value="Peroxidase, domain 2"/>
    <property type="match status" value="2"/>
</dbReference>
<gene>
    <name evidence="18" type="ORF">COLO4_38182</name>
</gene>
<comment type="cofactor">
    <cofactor evidence="14 16">
        <name>heme b</name>
        <dbReference type="ChEBI" id="CHEBI:60344"/>
    </cofactor>
    <text evidence="14 16">Binds 1 heme b (iron(II)-protoporphyrin IX) group per subunit.</text>
</comment>
<evidence type="ECO:0000256" key="2">
    <source>
        <dbReference type="ARBA" id="ARBA00002322"/>
    </source>
</evidence>
<dbReference type="GO" id="GO:0046872">
    <property type="term" value="F:metal ion binding"/>
    <property type="evidence" value="ECO:0007669"/>
    <property type="project" value="UniProtKB-UniRule"/>
</dbReference>
<comment type="cofactor">
    <cofactor evidence="14 16">
        <name>Ca(2+)</name>
        <dbReference type="ChEBI" id="CHEBI:29108"/>
    </cofactor>
    <text evidence="14 16">Binds 2 calcium ions per subunit.</text>
</comment>
<evidence type="ECO:0000256" key="10">
    <source>
        <dbReference type="ARBA" id="ARBA00023002"/>
    </source>
</evidence>
<keyword evidence="9 14" id="KW-0106">Calcium</keyword>
<dbReference type="GO" id="GO:0005576">
    <property type="term" value="C:extracellular region"/>
    <property type="evidence" value="ECO:0007669"/>
    <property type="project" value="UniProtKB-SubCell"/>
</dbReference>
<dbReference type="InterPro" id="IPR000823">
    <property type="entry name" value="Peroxidase_pln"/>
</dbReference>
<evidence type="ECO:0000256" key="9">
    <source>
        <dbReference type="ARBA" id="ARBA00022837"/>
    </source>
</evidence>
<evidence type="ECO:0000256" key="16">
    <source>
        <dbReference type="RuleBase" id="RU362060"/>
    </source>
</evidence>
<dbReference type="PRINTS" id="PR00461">
    <property type="entry name" value="PLPEROXIDASE"/>
</dbReference>
<sequence length="299" mass="32300">MGEKTAPPNNNSARGFVVVNGIEGSQTIGVASCRTFRGHIYNDSNIDHSFANSLQTNPINGDDSVATPLDLQTQSSFGNSYYKNLLSNKGLFHSDQELSNERVADEFVKGIDGSISLDNNATLIGEKIAPPNNNSAKGFEVIDGIKGSHTIGVASCRTFRGRIYIDSNINPSFANSLQNSCPFSGNDSVATPLDLQTQSSFGNSYYKNLLSNKGLFHSDLELSNARVADDFFKGCDGSILLDDNATFIGDKIAPPNNNSVKGFEVIDGIKGELENACPGLEWYLVLIFLPLQLMNRLSL</sequence>
<evidence type="ECO:0000256" key="15">
    <source>
        <dbReference type="PIRSR" id="PIRSR600823-5"/>
    </source>
</evidence>
<feature type="binding site" evidence="14">
    <location>
        <position position="150"/>
    </location>
    <ligand>
        <name>Ca(2+)</name>
        <dbReference type="ChEBI" id="CHEBI:29108"/>
        <label>2</label>
    </ligand>
</feature>
<evidence type="ECO:0000313" key="18">
    <source>
        <dbReference type="EMBL" id="OMO50203.1"/>
    </source>
</evidence>
<keyword evidence="10 16" id="KW-0560">Oxidoreductase</keyword>
<name>A0A1R3FWI6_9ROSI</name>
<evidence type="ECO:0000256" key="3">
    <source>
        <dbReference type="ARBA" id="ARBA00012313"/>
    </source>
</evidence>
<feature type="binding site" evidence="14">
    <location>
        <position position="197"/>
    </location>
    <ligand>
        <name>Ca(2+)</name>
        <dbReference type="ChEBI" id="CHEBI:29108"/>
        <label>2</label>
    </ligand>
</feature>
<keyword evidence="11 14" id="KW-0408">Iron</keyword>
<evidence type="ECO:0000256" key="8">
    <source>
        <dbReference type="ARBA" id="ARBA00022729"/>
    </source>
</evidence>
<dbReference type="GO" id="GO:0140825">
    <property type="term" value="F:lactoperoxidase activity"/>
    <property type="evidence" value="ECO:0007669"/>
    <property type="project" value="UniProtKB-EC"/>
</dbReference>
<proteinExistence type="inferred from homology"/>
<evidence type="ECO:0000256" key="11">
    <source>
        <dbReference type="ARBA" id="ARBA00023004"/>
    </source>
</evidence>
<keyword evidence="13 16" id="KW-0376">Hydrogen peroxide</keyword>
<dbReference type="EMBL" id="AWUE01024644">
    <property type="protein sequence ID" value="OMO50203.1"/>
    <property type="molecule type" value="Genomic_DNA"/>
</dbReference>
<evidence type="ECO:0000256" key="1">
    <source>
        <dbReference type="ARBA" id="ARBA00000189"/>
    </source>
</evidence>
<evidence type="ECO:0000256" key="14">
    <source>
        <dbReference type="PIRSR" id="PIRSR600823-3"/>
    </source>
</evidence>
<accession>A0A1R3FWI6</accession>
<dbReference type="EC" id="1.11.1.7" evidence="3 16"/>
<dbReference type="InterPro" id="IPR010255">
    <property type="entry name" value="Haem_peroxidase_sf"/>
</dbReference>
<evidence type="ECO:0000313" key="19">
    <source>
        <dbReference type="Proteomes" id="UP000187203"/>
    </source>
</evidence>
<dbReference type="OrthoDB" id="2113341at2759"/>
<keyword evidence="4 16" id="KW-0964">Secreted</keyword>
<evidence type="ECO:0000256" key="4">
    <source>
        <dbReference type="ARBA" id="ARBA00022525"/>
    </source>
</evidence>
<dbReference type="SUPFAM" id="SSF48113">
    <property type="entry name" value="Heme-dependent peroxidases"/>
    <property type="match status" value="3"/>
</dbReference>
<evidence type="ECO:0000256" key="5">
    <source>
        <dbReference type="ARBA" id="ARBA00022559"/>
    </source>
</evidence>
<evidence type="ECO:0000256" key="7">
    <source>
        <dbReference type="ARBA" id="ARBA00022723"/>
    </source>
</evidence>
<dbReference type="Gene3D" id="1.10.520.10">
    <property type="match status" value="2"/>
</dbReference>
<comment type="caution">
    <text evidence="18">The sequence shown here is derived from an EMBL/GenBank/DDBJ whole genome shotgun (WGS) entry which is preliminary data.</text>
</comment>
<dbReference type="PANTHER" id="PTHR31388">
    <property type="entry name" value="PEROXIDASE 72-RELATED"/>
    <property type="match status" value="1"/>
</dbReference>
<evidence type="ECO:0000259" key="17">
    <source>
        <dbReference type="PROSITE" id="PS50873"/>
    </source>
</evidence>
<dbReference type="AlphaFoldDB" id="A0A1R3FWI6"/>
<dbReference type="GO" id="GO:0006979">
    <property type="term" value="P:response to oxidative stress"/>
    <property type="evidence" value="ECO:0007669"/>
    <property type="project" value="UniProtKB-UniRule"/>
</dbReference>
<feature type="domain" description="Plant heme peroxidase family profile" evidence="17">
    <location>
        <begin position="1"/>
        <end position="281"/>
    </location>
</feature>
<comment type="subcellular location">
    <subcellularLocation>
        <location evidence="16">Secreted</location>
    </subcellularLocation>
</comment>
<dbReference type="PROSITE" id="PS50873">
    <property type="entry name" value="PEROXIDASE_4"/>
    <property type="match status" value="1"/>
</dbReference>
<keyword evidence="5 16" id="KW-0575">Peroxidase</keyword>
<comment type="catalytic activity">
    <reaction evidence="1 16">
        <text>2 a phenolic donor + H2O2 = 2 a phenolic radical donor + 2 H2O</text>
        <dbReference type="Rhea" id="RHEA:56136"/>
        <dbReference type="ChEBI" id="CHEBI:15377"/>
        <dbReference type="ChEBI" id="CHEBI:16240"/>
        <dbReference type="ChEBI" id="CHEBI:139520"/>
        <dbReference type="ChEBI" id="CHEBI:139521"/>
        <dbReference type="EC" id="1.11.1.7"/>
    </reaction>
</comment>
<organism evidence="18 19">
    <name type="scientific">Corchorus olitorius</name>
    <dbReference type="NCBI Taxonomy" id="93759"/>
    <lineage>
        <taxon>Eukaryota</taxon>
        <taxon>Viridiplantae</taxon>
        <taxon>Streptophyta</taxon>
        <taxon>Embryophyta</taxon>
        <taxon>Tracheophyta</taxon>
        <taxon>Spermatophyta</taxon>
        <taxon>Magnoliopsida</taxon>
        <taxon>eudicotyledons</taxon>
        <taxon>Gunneridae</taxon>
        <taxon>Pentapetalae</taxon>
        <taxon>rosids</taxon>
        <taxon>malvids</taxon>
        <taxon>Malvales</taxon>
        <taxon>Malvaceae</taxon>
        <taxon>Grewioideae</taxon>
        <taxon>Apeibeae</taxon>
        <taxon>Corchorus</taxon>
    </lineage>
</organism>
<keyword evidence="12" id="KW-0325">Glycoprotein</keyword>
<evidence type="ECO:0000256" key="13">
    <source>
        <dbReference type="ARBA" id="ARBA00023324"/>
    </source>
</evidence>
<keyword evidence="19" id="KW-1185">Reference proteome</keyword>
<evidence type="ECO:0000256" key="6">
    <source>
        <dbReference type="ARBA" id="ARBA00022617"/>
    </source>
</evidence>
<dbReference type="PANTHER" id="PTHR31388:SF264">
    <property type="entry name" value="PEROXIDASE 59"/>
    <property type="match status" value="1"/>
</dbReference>
<dbReference type="Pfam" id="PF00141">
    <property type="entry name" value="peroxidase"/>
    <property type="match status" value="3"/>
</dbReference>
<feature type="binding site" evidence="14">
    <location>
        <position position="194"/>
    </location>
    <ligand>
        <name>Ca(2+)</name>
        <dbReference type="ChEBI" id="CHEBI:29108"/>
        <label>2</label>
    </ligand>
</feature>
<comment type="function">
    <text evidence="2">Removal of H(2)O(2), oxidation of toxic reductants, biosynthesis and degradation of lignin, suberization, auxin catabolism, response to environmental stresses such as wounding, pathogen attack and oxidative stress. These functions might be dependent on each isozyme/isoform in each plant tissue.</text>
</comment>
<dbReference type="GO" id="GO:0020037">
    <property type="term" value="F:heme binding"/>
    <property type="evidence" value="ECO:0007669"/>
    <property type="project" value="UniProtKB-UniRule"/>
</dbReference>
<dbReference type="STRING" id="93759.A0A1R3FWI6"/>
<feature type="binding site" description="axial binding residue" evidence="14">
    <location>
        <position position="149"/>
    </location>
    <ligand>
        <name>heme b</name>
        <dbReference type="ChEBI" id="CHEBI:60344"/>
    </ligand>
    <ligandPart>
        <name>Fe</name>
        <dbReference type="ChEBI" id="CHEBI:18248"/>
    </ligandPart>
</feature>
<keyword evidence="15" id="KW-1015">Disulfide bond</keyword>
<evidence type="ECO:0000256" key="12">
    <source>
        <dbReference type="ARBA" id="ARBA00023180"/>
    </source>
</evidence>
<reference evidence="19" key="1">
    <citation type="submission" date="2013-09" db="EMBL/GenBank/DDBJ databases">
        <title>Corchorus olitorius genome sequencing.</title>
        <authorList>
            <person name="Alam M."/>
            <person name="Haque M.S."/>
            <person name="Islam M.S."/>
            <person name="Emdad E.M."/>
            <person name="Islam M.M."/>
            <person name="Ahmed B."/>
            <person name="Halim A."/>
            <person name="Hossen Q.M.M."/>
            <person name="Hossain M.Z."/>
            <person name="Ahmed R."/>
            <person name="Khan M.M."/>
            <person name="Islam R."/>
            <person name="Rashid M.M."/>
            <person name="Khan S.A."/>
            <person name="Rahman M.S."/>
            <person name="Alam M."/>
            <person name="Yahiya A.S."/>
            <person name="Khan M.S."/>
            <person name="Azam M.S."/>
            <person name="Haque T."/>
            <person name="Lashkar M.Z.H."/>
            <person name="Akhand A.I."/>
            <person name="Morshed G."/>
            <person name="Roy S."/>
            <person name="Uddin K.S."/>
            <person name="Rabeya T."/>
            <person name="Hossain A.S."/>
            <person name="Chowdhury A."/>
            <person name="Snigdha A.R."/>
            <person name="Mortoza M.S."/>
            <person name="Matin S.A."/>
            <person name="Hoque S.M.E."/>
            <person name="Islam M.K."/>
            <person name="Roy D.K."/>
            <person name="Haider R."/>
            <person name="Moosa M.M."/>
            <person name="Elias S.M."/>
            <person name="Hasan A.M."/>
            <person name="Jahan S."/>
            <person name="Shafiuddin M."/>
            <person name="Mahmood N."/>
            <person name="Shommy N.S."/>
        </authorList>
    </citation>
    <scope>NUCLEOTIDE SEQUENCE [LARGE SCALE GENOMIC DNA]</scope>
    <source>
        <strain evidence="19">cv. O-4</strain>
    </source>
</reference>
<protein>
    <recommendedName>
        <fullName evidence="3 16">Peroxidase</fullName>
        <ecNumber evidence="3 16">1.11.1.7</ecNumber>
    </recommendedName>
</protein>
<comment type="similarity">
    <text evidence="16">Belongs to the peroxidase family. Classical plant (class III) peroxidase subfamily.</text>
</comment>
<keyword evidence="7 14" id="KW-0479">Metal-binding</keyword>
<dbReference type="GO" id="GO:0042744">
    <property type="term" value="P:hydrogen peroxide catabolic process"/>
    <property type="evidence" value="ECO:0007669"/>
    <property type="project" value="UniProtKB-KW"/>
</dbReference>
<dbReference type="Proteomes" id="UP000187203">
    <property type="component" value="Unassembled WGS sequence"/>
</dbReference>
<keyword evidence="8" id="KW-0732">Signal</keyword>
<keyword evidence="6 16" id="KW-0349">Heme</keyword>
<dbReference type="InterPro" id="IPR002016">
    <property type="entry name" value="Haem_peroxidase"/>
</dbReference>
<feature type="disulfide bond" evidence="15">
    <location>
        <begin position="156"/>
        <end position="181"/>
    </location>
</feature>